<dbReference type="PROSITE" id="PS50011">
    <property type="entry name" value="PROTEIN_KINASE_DOM"/>
    <property type="match status" value="1"/>
</dbReference>
<dbReference type="InterPro" id="IPR011009">
    <property type="entry name" value="Kinase-like_dom_sf"/>
</dbReference>
<feature type="domain" description="Protein kinase" evidence="6">
    <location>
        <begin position="1"/>
        <end position="260"/>
    </location>
</feature>
<keyword evidence="1" id="KW-0723">Serine/threonine-protein kinase</keyword>
<evidence type="ECO:0000256" key="2">
    <source>
        <dbReference type="ARBA" id="ARBA00022679"/>
    </source>
</evidence>
<evidence type="ECO:0000256" key="1">
    <source>
        <dbReference type="ARBA" id="ARBA00022527"/>
    </source>
</evidence>
<evidence type="ECO:0000256" key="3">
    <source>
        <dbReference type="ARBA" id="ARBA00022741"/>
    </source>
</evidence>
<dbReference type="SMART" id="SM00220">
    <property type="entry name" value="S_TKc"/>
    <property type="match status" value="1"/>
</dbReference>
<dbReference type="GO" id="GO:0016301">
    <property type="term" value="F:kinase activity"/>
    <property type="evidence" value="ECO:0007669"/>
    <property type="project" value="UniProtKB-KW"/>
</dbReference>
<gene>
    <name evidence="7" type="ORF">PG993_011836</name>
</gene>
<evidence type="ECO:0000313" key="8">
    <source>
        <dbReference type="Proteomes" id="UP001444661"/>
    </source>
</evidence>
<sequence>MVEELPQFKPRRFGMKVRYPPAMAKSILRQALQGLAVLHDNGIAHGDFQPGNLLFSLDDIDSEPENVLRQDENAQPGPVSAKVQRLDSKPDKWAPRELYVAQPLAPFSNIAESFQVKLSDMGGAFFFTDPPIKPVVPLGLRSPELVLAGEVNKTIDVWSFGCLVFELMTGQPLFCVPWTNSQTDQDDDHLLSLTTCLGPLPEALYQKWKTAPLYLTSGRRLFNLQLGGEADKVKKLVRRILQYDPAQRPSPADILRDPWLCDGESGSGSS</sequence>
<accession>A0ABR1S0T9</accession>
<keyword evidence="5" id="KW-0067">ATP-binding</keyword>
<evidence type="ECO:0000313" key="7">
    <source>
        <dbReference type="EMBL" id="KAK8023770.1"/>
    </source>
</evidence>
<dbReference type="Pfam" id="PF00069">
    <property type="entry name" value="Pkinase"/>
    <property type="match status" value="1"/>
</dbReference>
<evidence type="ECO:0000256" key="5">
    <source>
        <dbReference type="ARBA" id="ARBA00022840"/>
    </source>
</evidence>
<proteinExistence type="predicted"/>
<dbReference type="InterPro" id="IPR051175">
    <property type="entry name" value="CLK_kinases"/>
</dbReference>
<evidence type="ECO:0000256" key="4">
    <source>
        <dbReference type="ARBA" id="ARBA00022777"/>
    </source>
</evidence>
<dbReference type="InterPro" id="IPR000719">
    <property type="entry name" value="Prot_kinase_dom"/>
</dbReference>
<keyword evidence="2" id="KW-0808">Transferase</keyword>
<protein>
    <submittedName>
        <fullName evidence="7">Serine protein kinase</fullName>
    </submittedName>
</protein>
<dbReference type="Proteomes" id="UP001444661">
    <property type="component" value="Unassembled WGS sequence"/>
</dbReference>
<name>A0ABR1S0T9_9PEZI</name>
<keyword evidence="4 7" id="KW-0418">Kinase</keyword>
<reference evidence="7 8" key="1">
    <citation type="submission" date="2023-01" db="EMBL/GenBank/DDBJ databases">
        <title>Analysis of 21 Apiospora genomes using comparative genomics revels a genus with tremendous synthesis potential of carbohydrate active enzymes and secondary metabolites.</title>
        <authorList>
            <person name="Sorensen T."/>
        </authorList>
    </citation>
    <scope>NUCLEOTIDE SEQUENCE [LARGE SCALE GENOMIC DNA]</scope>
    <source>
        <strain evidence="7 8">CBS 33761</strain>
    </source>
</reference>
<keyword evidence="8" id="KW-1185">Reference proteome</keyword>
<dbReference type="PANTHER" id="PTHR45646:SF11">
    <property type="entry name" value="SERINE_THREONINE-PROTEIN KINASE DOA"/>
    <property type="match status" value="1"/>
</dbReference>
<dbReference type="SUPFAM" id="SSF56112">
    <property type="entry name" value="Protein kinase-like (PK-like)"/>
    <property type="match status" value="1"/>
</dbReference>
<organism evidence="7 8">
    <name type="scientific">Apiospora rasikravindrae</name>
    <dbReference type="NCBI Taxonomy" id="990691"/>
    <lineage>
        <taxon>Eukaryota</taxon>
        <taxon>Fungi</taxon>
        <taxon>Dikarya</taxon>
        <taxon>Ascomycota</taxon>
        <taxon>Pezizomycotina</taxon>
        <taxon>Sordariomycetes</taxon>
        <taxon>Xylariomycetidae</taxon>
        <taxon>Amphisphaeriales</taxon>
        <taxon>Apiosporaceae</taxon>
        <taxon>Apiospora</taxon>
    </lineage>
</organism>
<dbReference type="PANTHER" id="PTHR45646">
    <property type="entry name" value="SERINE/THREONINE-PROTEIN KINASE DOA-RELATED"/>
    <property type="match status" value="1"/>
</dbReference>
<dbReference type="Gene3D" id="1.10.510.10">
    <property type="entry name" value="Transferase(Phosphotransferase) domain 1"/>
    <property type="match status" value="1"/>
</dbReference>
<keyword evidence="3" id="KW-0547">Nucleotide-binding</keyword>
<comment type="caution">
    <text evidence="7">The sequence shown here is derived from an EMBL/GenBank/DDBJ whole genome shotgun (WGS) entry which is preliminary data.</text>
</comment>
<evidence type="ECO:0000259" key="6">
    <source>
        <dbReference type="PROSITE" id="PS50011"/>
    </source>
</evidence>
<dbReference type="EMBL" id="JAQQWK010000011">
    <property type="protein sequence ID" value="KAK8023770.1"/>
    <property type="molecule type" value="Genomic_DNA"/>
</dbReference>